<accession>A0A0G0ZAJ7</accession>
<evidence type="ECO:0000313" key="2">
    <source>
        <dbReference type="Proteomes" id="UP000034036"/>
    </source>
</evidence>
<proteinExistence type="predicted"/>
<dbReference type="STRING" id="1618659.UV11_C0043G0002"/>
<dbReference type="Pfam" id="PF13489">
    <property type="entry name" value="Methyltransf_23"/>
    <property type="match status" value="1"/>
</dbReference>
<dbReference type="InterPro" id="IPR029063">
    <property type="entry name" value="SAM-dependent_MTases_sf"/>
</dbReference>
<comment type="caution">
    <text evidence="1">The sequence shown here is derived from an EMBL/GenBank/DDBJ whole genome shotgun (WGS) entry which is preliminary data.</text>
</comment>
<dbReference type="AlphaFoldDB" id="A0A0G0ZAJ7"/>
<dbReference type="EMBL" id="LCDF01000043">
    <property type="protein sequence ID" value="KKS45659.1"/>
    <property type="molecule type" value="Genomic_DNA"/>
</dbReference>
<dbReference type="CDD" id="cd02440">
    <property type="entry name" value="AdoMet_MTases"/>
    <property type="match status" value="1"/>
</dbReference>
<reference evidence="1 2" key="1">
    <citation type="journal article" date="2015" name="Nature">
        <title>rRNA introns, odd ribosomes, and small enigmatic genomes across a large radiation of phyla.</title>
        <authorList>
            <person name="Brown C.T."/>
            <person name="Hug L.A."/>
            <person name="Thomas B.C."/>
            <person name="Sharon I."/>
            <person name="Castelle C.J."/>
            <person name="Singh A."/>
            <person name="Wilkins M.J."/>
            <person name="Williams K.H."/>
            <person name="Banfield J.F."/>
        </authorList>
    </citation>
    <scope>NUCLEOTIDE SEQUENCE [LARGE SCALE GENOMIC DNA]</scope>
</reference>
<organism evidence="1 2">
    <name type="scientific">Candidatus Giovannonibacteria bacterium GW2011_GWF2_42_19</name>
    <dbReference type="NCBI Taxonomy" id="1618659"/>
    <lineage>
        <taxon>Bacteria</taxon>
        <taxon>Candidatus Giovannoniibacteriota</taxon>
    </lineage>
</organism>
<dbReference type="Gene3D" id="3.40.50.150">
    <property type="entry name" value="Vaccinia Virus protein VP39"/>
    <property type="match status" value="1"/>
</dbReference>
<name>A0A0G0ZAJ7_9BACT</name>
<evidence type="ECO:0000313" key="1">
    <source>
        <dbReference type="EMBL" id="KKS45659.1"/>
    </source>
</evidence>
<dbReference type="Proteomes" id="UP000034036">
    <property type="component" value="Unassembled WGS sequence"/>
</dbReference>
<protein>
    <recommendedName>
        <fullName evidence="3">Methyltransferase type 11</fullName>
    </recommendedName>
</protein>
<sequence length="185" mass="21161">MNSWLDTILRWLRIRKIRPHLSEGVILCDIGCGPHAQLLRDFSAYIKEGIGIDKKIPESTEGNIVLRNAFVENELPIDSSSVDAVTLLAVLEHLERPVEILKEAKRALRPGGTLLITVPTIPNRYVGEFLAYRLKVIDEAEYRDHKRYYSKRLLSEHLREAGFDLAKAKMKYFELGMNLFAKISV</sequence>
<dbReference type="SUPFAM" id="SSF53335">
    <property type="entry name" value="S-adenosyl-L-methionine-dependent methyltransferases"/>
    <property type="match status" value="1"/>
</dbReference>
<evidence type="ECO:0008006" key="3">
    <source>
        <dbReference type="Google" id="ProtNLM"/>
    </source>
</evidence>
<gene>
    <name evidence="1" type="ORF">UV11_C0043G0002</name>
</gene>